<proteinExistence type="predicted"/>
<dbReference type="Proteomes" id="UP001303115">
    <property type="component" value="Unassembled WGS sequence"/>
</dbReference>
<dbReference type="EMBL" id="MU854472">
    <property type="protein sequence ID" value="KAK4034621.1"/>
    <property type="molecule type" value="Genomic_DNA"/>
</dbReference>
<keyword evidence="2" id="KW-1185">Reference proteome</keyword>
<evidence type="ECO:0000313" key="1">
    <source>
        <dbReference type="EMBL" id="KAK4034621.1"/>
    </source>
</evidence>
<organism evidence="1 2">
    <name type="scientific">Parachaetomium inaequale</name>
    <dbReference type="NCBI Taxonomy" id="2588326"/>
    <lineage>
        <taxon>Eukaryota</taxon>
        <taxon>Fungi</taxon>
        <taxon>Dikarya</taxon>
        <taxon>Ascomycota</taxon>
        <taxon>Pezizomycotina</taxon>
        <taxon>Sordariomycetes</taxon>
        <taxon>Sordariomycetidae</taxon>
        <taxon>Sordariales</taxon>
        <taxon>Chaetomiaceae</taxon>
        <taxon>Parachaetomium</taxon>
    </lineage>
</organism>
<name>A0AAN6PA77_9PEZI</name>
<dbReference type="AlphaFoldDB" id="A0AAN6PA77"/>
<reference evidence="2" key="1">
    <citation type="journal article" date="2023" name="Mol. Phylogenet. Evol.">
        <title>Genome-scale phylogeny and comparative genomics of the fungal order Sordariales.</title>
        <authorList>
            <person name="Hensen N."/>
            <person name="Bonometti L."/>
            <person name="Westerberg I."/>
            <person name="Brannstrom I.O."/>
            <person name="Guillou S."/>
            <person name="Cros-Aarteil S."/>
            <person name="Calhoun S."/>
            <person name="Haridas S."/>
            <person name="Kuo A."/>
            <person name="Mondo S."/>
            <person name="Pangilinan J."/>
            <person name="Riley R."/>
            <person name="LaButti K."/>
            <person name="Andreopoulos B."/>
            <person name="Lipzen A."/>
            <person name="Chen C."/>
            <person name="Yan M."/>
            <person name="Daum C."/>
            <person name="Ng V."/>
            <person name="Clum A."/>
            <person name="Steindorff A."/>
            <person name="Ohm R.A."/>
            <person name="Martin F."/>
            <person name="Silar P."/>
            <person name="Natvig D.O."/>
            <person name="Lalanne C."/>
            <person name="Gautier V."/>
            <person name="Ament-Velasquez S.L."/>
            <person name="Kruys A."/>
            <person name="Hutchinson M.I."/>
            <person name="Powell A.J."/>
            <person name="Barry K."/>
            <person name="Miller A.N."/>
            <person name="Grigoriev I.V."/>
            <person name="Debuchy R."/>
            <person name="Gladieux P."/>
            <person name="Hiltunen Thoren M."/>
            <person name="Johannesson H."/>
        </authorList>
    </citation>
    <scope>NUCLEOTIDE SEQUENCE [LARGE SCALE GENOMIC DNA]</scope>
    <source>
        <strain evidence="2">CBS 284.82</strain>
    </source>
</reference>
<accession>A0AAN6PA77</accession>
<comment type="caution">
    <text evidence="1">The sequence shown here is derived from an EMBL/GenBank/DDBJ whole genome shotgun (WGS) entry which is preliminary data.</text>
</comment>
<sequence>MADPRKTPKRYFVVSSMDMHPSSVKVGSIISNLNHPDNPLSTFTPVIVEGDETTTATNKTTTTISISDNNELTADTCLTVTTADNTVGGFKRSDAWNLGIFATFLQQLIQAAKLSVSGSKASQFKFSAKEITTSRFAPSAKYIRAAVADEEVADFFRRNGRSARLYLIVAVKVARELTVARVEADKGGVDGVLGIDAATIDVTAGLKGGYKGESGFHHKEEYPGPVVFAFEVKQLRLRRNGEVERIDSDKIKGTMLGRPDGEDQEDGELDIVSDEGIDEDMLELFGIERAEGVGEEDGEACEVFTSTED</sequence>
<protein>
    <submittedName>
        <fullName evidence="1">Uncharacterized protein</fullName>
    </submittedName>
</protein>
<gene>
    <name evidence="1" type="ORF">C8A01DRAFT_49041</name>
</gene>
<evidence type="ECO:0000313" key="2">
    <source>
        <dbReference type="Proteomes" id="UP001303115"/>
    </source>
</evidence>